<protein>
    <submittedName>
        <fullName evidence="1">Uncharacterized protein</fullName>
    </submittedName>
</protein>
<evidence type="ECO:0000313" key="1">
    <source>
        <dbReference type="EMBL" id="KAK9842104.1"/>
    </source>
</evidence>
<dbReference type="PANTHER" id="PTHR33973:SF4">
    <property type="entry name" value="OS07G0153300 PROTEIN"/>
    <property type="match status" value="1"/>
</dbReference>
<name>A0AAW1S829_9CHLO</name>
<dbReference type="AlphaFoldDB" id="A0AAW1S829"/>
<proteinExistence type="predicted"/>
<dbReference type="Pfam" id="PF07103">
    <property type="entry name" value="DUF1365"/>
    <property type="match status" value="1"/>
</dbReference>
<dbReference type="Proteomes" id="UP001445335">
    <property type="component" value="Unassembled WGS sequence"/>
</dbReference>
<dbReference type="PANTHER" id="PTHR33973">
    <property type="entry name" value="OS07G0153300 PROTEIN"/>
    <property type="match status" value="1"/>
</dbReference>
<dbReference type="EMBL" id="JALJOU010000009">
    <property type="protein sequence ID" value="KAK9842104.1"/>
    <property type="molecule type" value="Genomic_DNA"/>
</dbReference>
<sequence>MHRFSHQVRVAVVDLDAPPRWWPQQAAEHMTATEARRFAGTDGPVHLLTNPVAASYVQNPISVYYCFAAGSDVHPAEASAARAGPAPSALEGYHSPAAYDRAPNGRSSGCSPAAGRLQRCIAEVTNTPWGARVTFAFEPGRQAVPKAMHVSPLMDMHSTWTLRAEAPGERLALAVSAAHPELGDFFSAKLRARRDARAARNERAGLATLLRYGYLPQRIALWIYWQAVVLLCKGARFFPYPDPHLSDFLLEAASQGNVVPWPRVHGPGNAPAAPPARIADPEAGEAQMAVSSEKAAEAVENRRARQKQLYAALRRMSTEGGHDRWVHSGIAAALASADPRATTRAESL</sequence>
<gene>
    <name evidence="1" type="ORF">WJX81_008576</name>
</gene>
<accession>A0AAW1S829</accession>
<organism evidence="1 2">
    <name type="scientific">Elliptochloris bilobata</name>
    <dbReference type="NCBI Taxonomy" id="381761"/>
    <lineage>
        <taxon>Eukaryota</taxon>
        <taxon>Viridiplantae</taxon>
        <taxon>Chlorophyta</taxon>
        <taxon>core chlorophytes</taxon>
        <taxon>Trebouxiophyceae</taxon>
        <taxon>Trebouxiophyceae incertae sedis</taxon>
        <taxon>Elliptochloris clade</taxon>
        <taxon>Elliptochloris</taxon>
    </lineage>
</organism>
<comment type="caution">
    <text evidence="1">The sequence shown here is derived from an EMBL/GenBank/DDBJ whole genome shotgun (WGS) entry which is preliminary data.</text>
</comment>
<keyword evidence="2" id="KW-1185">Reference proteome</keyword>
<reference evidence="1 2" key="1">
    <citation type="journal article" date="2024" name="Nat. Commun.">
        <title>Phylogenomics reveals the evolutionary origins of lichenization in chlorophyte algae.</title>
        <authorList>
            <person name="Puginier C."/>
            <person name="Libourel C."/>
            <person name="Otte J."/>
            <person name="Skaloud P."/>
            <person name="Haon M."/>
            <person name="Grisel S."/>
            <person name="Petersen M."/>
            <person name="Berrin J.G."/>
            <person name="Delaux P.M."/>
            <person name="Dal Grande F."/>
            <person name="Keller J."/>
        </authorList>
    </citation>
    <scope>NUCLEOTIDE SEQUENCE [LARGE SCALE GENOMIC DNA]</scope>
    <source>
        <strain evidence="1 2">SAG 245.80</strain>
    </source>
</reference>
<dbReference type="InterPro" id="IPR010775">
    <property type="entry name" value="DUF1365"/>
</dbReference>
<evidence type="ECO:0000313" key="2">
    <source>
        <dbReference type="Proteomes" id="UP001445335"/>
    </source>
</evidence>